<protein>
    <submittedName>
        <fullName evidence="2">Uncharacterized protein</fullName>
    </submittedName>
</protein>
<dbReference type="EMBL" id="RIAS01000015">
    <property type="protein sequence ID" value="KAA8786596.1"/>
    <property type="molecule type" value="Genomic_DNA"/>
</dbReference>
<feature type="transmembrane region" description="Helical" evidence="1">
    <location>
        <begin position="113"/>
        <end position="136"/>
    </location>
</feature>
<proteinExistence type="predicted"/>
<organism evidence="2 3">
    <name type="scientific">Paenibacillus amylolyticus</name>
    <dbReference type="NCBI Taxonomy" id="1451"/>
    <lineage>
        <taxon>Bacteria</taxon>
        <taxon>Bacillati</taxon>
        <taxon>Bacillota</taxon>
        <taxon>Bacilli</taxon>
        <taxon>Bacillales</taxon>
        <taxon>Paenibacillaceae</taxon>
        <taxon>Paenibacillus</taxon>
    </lineage>
</organism>
<reference evidence="2 3" key="1">
    <citation type="journal article" date="2019" name="J. Ind. Microbiol. Biotechnol.">
        <title>Paenibacillus amylolyticus 27C64 has a diverse set of carbohydrate-active enzymes and complete pectin deconstruction system.</title>
        <authorList>
            <person name="Keggi C."/>
            <person name="Doran-Peterson J."/>
        </authorList>
    </citation>
    <scope>NUCLEOTIDE SEQUENCE [LARGE SCALE GENOMIC DNA]</scope>
    <source>
        <strain evidence="2 3">27C64</strain>
    </source>
</reference>
<feature type="transmembrane region" description="Helical" evidence="1">
    <location>
        <begin position="53"/>
        <end position="76"/>
    </location>
</feature>
<dbReference type="OrthoDB" id="2680504at2"/>
<keyword evidence="1" id="KW-0472">Membrane</keyword>
<dbReference type="RefSeq" id="WP_123066300.1">
    <property type="nucleotide sequence ID" value="NZ_RIAS01000015.1"/>
</dbReference>
<comment type="caution">
    <text evidence="2">The sequence shown here is derived from an EMBL/GenBank/DDBJ whole genome shotgun (WGS) entry which is preliminary data.</text>
</comment>
<sequence>MTFVDTLMSFLSGAFKVIGNGIQTLLNFLAVPLGWLVALIEGIWYFLTKLVTIVIKVIDIFIALFQFLGSLALGFLRTIKALLFIDFSRTPVNYPSSTGTGMQLVVEKVLQPVGFLTVIPAVLLALLWLFFVIKVIGLLGGERDNA</sequence>
<evidence type="ECO:0000256" key="1">
    <source>
        <dbReference type="SAM" id="Phobius"/>
    </source>
</evidence>
<keyword evidence="1" id="KW-1133">Transmembrane helix</keyword>
<dbReference type="AlphaFoldDB" id="A0A5M9WY78"/>
<evidence type="ECO:0000313" key="3">
    <source>
        <dbReference type="Proteomes" id="UP000323664"/>
    </source>
</evidence>
<name>A0A5M9WY78_PAEAM</name>
<accession>A0A5M9WY78</accession>
<dbReference type="Proteomes" id="UP000323664">
    <property type="component" value="Unassembled WGS sequence"/>
</dbReference>
<gene>
    <name evidence="2" type="ORF">EC604_22465</name>
</gene>
<feature type="transmembrane region" description="Helical" evidence="1">
    <location>
        <begin position="25"/>
        <end position="47"/>
    </location>
</feature>
<keyword evidence="1" id="KW-0812">Transmembrane</keyword>
<evidence type="ECO:0000313" key="2">
    <source>
        <dbReference type="EMBL" id="KAA8786596.1"/>
    </source>
</evidence>